<dbReference type="PIRSF" id="PIRSF000724">
    <property type="entry name" value="Pgk"/>
    <property type="match status" value="1"/>
</dbReference>
<dbReference type="PATRIC" id="fig|389348.3.peg.288"/>
<feature type="binding site" evidence="10">
    <location>
        <position position="154"/>
    </location>
    <ligand>
        <name>(2R)-3-phosphoglycerate</name>
        <dbReference type="ChEBI" id="CHEBI:58272"/>
    </ligand>
</feature>
<dbReference type="GO" id="GO:0006094">
    <property type="term" value="P:gluconeogenesis"/>
    <property type="evidence" value="ECO:0007669"/>
    <property type="project" value="TreeGrafter"/>
</dbReference>
<dbReference type="KEGG" id="pnl:PNK_0255"/>
<evidence type="ECO:0000256" key="11">
    <source>
        <dbReference type="PIRSR" id="PIRSR000724-2"/>
    </source>
</evidence>
<evidence type="ECO:0000256" key="4">
    <source>
        <dbReference type="ARBA" id="ARBA00022679"/>
    </source>
</evidence>
<proteinExistence type="inferred from homology"/>
<evidence type="ECO:0000256" key="7">
    <source>
        <dbReference type="ARBA" id="ARBA00022840"/>
    </source>
</evidence>
<dbReference type="Proteomes" id="UP000069902">
    <property type="component" value="Chromosome cPNK"/>
</dbReference>
<evidence type="ECO:0000313" key="14">
    <source>
        <dbReference type="Proteomes" id="UP000069902"/>
    </source>
</evidence>
<dbReference type="InterPro" id="IPR015824">
    <property type="entry name" value="Phosphoglycerate_kinase_N"/>
</dbReference>
<organism evidence="13 14">
    <name type="scientific">Candidatus Protochlamydia naegleriophila</name>
    <dbReference type="NCBI Taxonomy" id="389348"/>
    <lineage>
        <taxon>Bacteria</taxon>
        <taxon>Pseudomonadati</taxon>
        <taxon>Chlamydiota</taxon>
        <taxon>Chlamydiia</taxon>
        <taxon>Parachlamydiales</taxon>
        <taxon>Parachlamydiaceae</taxon>
        <taxon>Candidatus Protochlamydia</taxon>
    </lineage>
</organism>
<evidence type="ECO:0000256" key="10">
    <source>
        <dbReference type="PIRSR" id="PIRSR000724-1"/>
    </source>
</evidence>
<protein>
    <recommendedName>
        <fullName evidence="3 9">Phosphoglycerate kinase</fullName>
        <ecNumber evidence="3 9">2.7.2.3</ecNumber>
    </recommendedName>
</protein>
<dbReference type="GO" id="GO:0005524">
    <property type="term" value="F:ATP binding"/>
    <property type="evidence" value="ECO:0007669"/>
    <property type="project" value="UniProtKB-KW"/>
</dbReference>
<keyword evidence="7 9" id="KW-0067">ATP-binding</keyword>
<dbReference type="PANTHER" id="PTHR11406">
    <property type="entry name" value="PHOSPHOGLYCERATE KINASE"/>
    <property type="match status" value="1"/>
</dbReference>
<feature type="binding site" evidence="9 11">
    <location>
        <begin position="355"/>
        <end position="358"/>
    </location>
    <ligand>
        <name>ATP</name>
        <dbReference type="ChEBI" id="CHEBI:30616"/>
    </ligand>
</feature>
<feature type="binding site" evidence="10">
    <location>
        <position position="37"/>
    </location>
    <ligand>
        <name>(2R)-3-phosphoglycerate</name>
        <dbReference type="ChEBI" id="CHEBI:58272"/>
    </ligand>
</feature>
<dbReference type="CDD" id="cd00318">
    <property type="entry name" value="Phosphoglycerate_kinase"/>
    <property type="match status" value="1"/>
</dbReference>
<feature type="binding site" evidence="9">
    <location>
        <position position="298"/>
    </location>
    <ligand>
        <name>ATP</name>
        <dbReference type="ChEBI" id="CHEBI:30616"/>
    </ligand>
</feature>
<dbReference type="GO" id="GO:0043531">
    <property type="term" value="F:ADP binding"/>
    <property type="evidence" value="ECO:0007669"/>
    <property type="project" value="TreeGrafter"/>
</dbReference>
<dbReference type="PANTHER" id="PTHR11406:SF23">
    <property type="entry name" value="PHOSPHOGLYCERATE KINASE 1, CHLOROPLASTIC-RELATED"/>
    <property type="match status" value="1"/>
</dbReference>
<feature type="binding site" evidence="9">
    <location>
        <position position="154"/>
    </location>
    <ligand>
        <name>substrate</name>
    </ligand>
</feature>
<name>A0A0U5JAS9_9BACT</name>
<keyword evidence="4 9" id="KW-0808">Transferase</keyword>
<sequence length="408" mass="44006">MADKLSVRDLTLDGKKALIRVDFNVPIENNQITDDTRIRASLPTIQYVLDRGGAVILMSHLGRPKGKPEPQFSLAPCAKRLSELLNKPVKMAPDCCGSQIEQMARNLKPGDVLMLENLRFHKGEEKPEEEPDFASALSELGDVYINDAFGTAHRAHASTTVIDQFFPEAAAAGFLLEKEMAYLGSVLLNPKRPFCAILGGAKISTKFKVIEALMKKADVLLIGGAMAHTFFKSEGISIGDSLYEKEFLSVAREIIDIASQSRCRILLPTDLVIAPRIDSASGSKIIQVDQGIPDGFQGVDIGPNTIQNYQAELKKAATVFWNGPLGVFEHPPFDKGTEAIARTMADLPATTIVGGGDSIAAIEKAGVAEHIDHLSTGGGASLEYIEFGQLPGIEALSDRPNILNSLLT</sequence>
<dbReference type="FunFam" id="3.40.50.1260:FF:000007">
    <property type="entry name" value="Phosphoglycerate kinase"/>
    <property type="match status" value="1"/>
</dbReference>
<dbReference type="EMBL" id="LN879502">
    <property type="protein sequence ID" value="CUI15892.1"/>
    <property type="molecule type" value="Genomic_DNA"/>
</dbReference>
<dbReference type="PRINTS" id="PR00477">
    <property type="entry name" value="PHGLYCKINASE"/>
</dbReference>
<feature type="binding site" evidence="10">
    <location>
        <position position="119"/>
    </location>
    <ligand>
        <name>(2R)-3-phosphoglycerate</name>
        <dbReference type="ChEBI" id="CHEBI:58272"/>
    </ligand>
</feature>
<keyword evidence="9" id="KW-0963">Cytoplasm</keyword>
<feature type="binding site" evidence="9">
    <location>
        <position position="119"/>
    </location>
    <ligand>
        <name>substrate</name>
    </ligand>
</feature>
<evidence type="ECO:0000256" key="2">
    <source>
        <dbReference type="ARBA" id="ARBA00008982"/>
    </source>
</evidence>
<dbReference type="InterPro" id="IPR001576">
    <property type="entry name" value="Phosphoglycerate_kinase"/>
</dbReference>
<accession>A0A0U5JAS9</accession>
<evidence type="ECO:0000256" key="3">
    <source>
        <dbReference type="ARBA" id="ARBA00013061"/>
    </source>
</evidence>
<evidence type="ECO:0000256" key="1">
    <source>
        <dbReference type="ARBA" id="ARBA00000642"/>
    </source>
</evidence>
<feature type="binding site" evidence="9 11">
    <location>
        <position position="206"/>
    </location>
    <ligand>
        <name>ATP</name>
        <dbReference type="ChEBI" id="CHEBI:30616"/>
    </ligand>
</feature>
<comment type="subcellular location">
    <subcellularLocation>
        <location evidence="9">Cytoplasm</location>
    </subcellularLocation>
</comment>
<dbReference type="GO" id="GO:0004618">
    <property type="term" value="F:phosphoglycerate kinase activity"/>
    <property type="evidence" value="ECO:0007669"/>
    <property type="project" value="UniProtKB-UniRule"/>
</dbReference>
<keyword evidence="6 9" id="KW-0418">Kinase</keyword>
<reference evidence="14" key="1">
    <citation type="submission" date="2015-09" db="EMBL/GenBank/DDBJ databases">
        <authorList>
            <person name="Bertelli C."/>
        </authorList>
    </citation>
    <scope>NUCLEOTIDE SEQUENCE [LARGE SCALE GENOMIC DNA]</scope>
    <source>
        <strain evidence="14">KNic</strain>
    </source>
</reference>
<feature type="binding site" evidence="9">
    <location>
        <position position="37"/>
    </location>
    <ligand>
        <name>substrate</name>
    </ligand>
</feature>
<feature type="binding site" evidence="9 10">
    <location>
        <begin position="22"/>
        <end position="24"/>
    </location>
    <ligand>
        <name>substrate</name>
    </ligand>
</feature>
<dbReference type="SUPFAM" id="SSF53748">
    <property type="entry name" value="Phosphoglycerate kinase"/>
    <property type="match status" value="1"/>
</dbReference>
<evidence type="ECO:0000313" key="13">
    <source>
        <dbReference type="EMBL" id="CUI15892.1"/>
    </source>
</evidence>
<keyword evidence="14" id="KW-1185">Reference proteome</keyword>
<dbReference type="FunCoup" id="A0A0U5JAS9">
    <property type="interactions" value="370"/>
</dbReference>
<dbReference type="STRING" id="389348.PNK_0255"/>
<evidence type="ECO:0000256" key="6">
    <source>
        <dbReference type="ARBA" id="ARBA00022777"/>
    </source>
</evidence>
<evidence type="ECO:0000256" key="12">
    <source>
        <dbReference type="RuleBase" id="RU000532"/>
    </source>
</evidence>
<evidence type="ECO:0000256" key="5">
    <source>
        <dbReference type="ARBA" id="ARBA00022741"/>
    </source>
</evidence>
<dbReference type="InParanoid" id="A0A0U5JAS9"/>
<dbReference type="FunFam" id="3.40.50.1260:FF:000005">
    <property type="entry name" value="Phosphoglycerate kinase"/>
    <property type="match status" value="1"/>
</dbReference>
<dbReference type="Gene3D" id="3.40.50.1260">
    <property type="entry name" value="Phosphoglycerate kinase, N-terminal domain"/>
    <property type="match status" value="2"/>
</dbReference>
<dbReference type="AlphaFoldDB" id="A0A0U5JAS9"/>
<comment type="catalytic activity">
    <reaction evidence="1 9 12">
        <text>(2R)-3-phosphoglycerate + ATP = (2R)-3-phospho-glyceroyl phosphate + ADP</text>
        <dbReference type="Rhea" id="RHEA:14801"/>
        <dbReference type="ChEBI" id="CHEBI:30616"/>
        <dbReference type="ChEBI" id="CHEBI:57604"/>
        <dbReference type="ChEBI" id="CHEBI:58272"/>
        <dbReference type="ChEBI" id="CHEBI:456216"/>
        <dbReference type="EC" id="2.7.2.3"/>
    </reaction>
</comment>
<feature type="binding site" evidence="9 11">
    <location>
        <position position="329"/>
    </location>
    <ligand>
        <name>ATP</name>
        <dbReference type="ChEBI" id="CHEBI:30616"/>
    </ligand>
</feature>
<dbReference type="UniPathway" id="UPA00109">
    <property type="reaction ID" value="UER00185"/>
</dbReference>
<comment type="pathway">
    <text evidence="9">Carbohydrate degradation; glycolysis; pyruvate from D-glyceraldehyde 3-phosphate: step 2/5.</text>
</comment>
<dbReference type="GO" id="GO:0006096">
    <property type="term" value="P:glycolytic process"/>
    <property type="evidence" value="ECO:0007669"/>
    <property type="project" value="UniProtKB-UniRule"/>
</dbReference>
<dbReference type="GO" id="GO:0005829">
    <property type="term" value="C:cytosol"/>
    <property type="evidence" value="ECO:0007669"/>
    <property type="project" value="TreeGrafter"/>
</dbReference>
<feature type="binding site" evidence="9 10">
    <location>
        <begin position="60"/>
        <end position="63"/>
    </location>
    <ligand>
        <name>substrate</name>
    </ligand>
</feature>
<comment type="subunit">
    <text evidence="9">Monomer.</text>
</comment>
<keyword evidence="5 9" id="KW-0547">Nucleotide-binding</keyword>
<dbReference type="HAMAP" id="MF_00145">
    <property type="entry name" value="Phosphoglyc_kinase"/>
    <property type="match status" value="1"/>
</dbReference>
<gene>
    <name evidence="9 13" type="primary">pgk</name>
    <name evidence="13" type="ORF">PNK_0255</name>
</gene>
<dbReference type="InterPro" id="IPR036043">
    <property type="entry name" value="Phosphoglycerate_kinase_sf"/>
</dbReference>
<dbReference type="EC" id="2.7.2.3" evidence="3 9"/>
<comment type="similarity">
    <text evidence="2 9 12">Belongs to the phosphoglycerate kinase family.</text>
</comment>
<dbReference type="RefSeq" id="WP_059059808.1">
    <property type="nucleotide sequence ID" value="NZ_LN879502.1"/>
</dbReference>
<dbReference type="Pfam" id="PF00162">
    <property type="entry name" value="PGK"/>
    <property type="match status" value="1"/>
</dbReference>
<evidence type="ECO:0000256" key="9">
    <source>
        <dbReference type="HAMAP-Rule" id="MF_00145"/>
    </source>
</evidence>
<keyword evidence="8 9" id="KW-0324">Glycolysis</keyword>
<evidence type="ECO:0000256" key="8">
    <source>
        <dbReference type="ARBA" id="ARBA00023152"/>
    </source>
</evidence>